<keyword evidence="1" id="KW-0472">Membrane</keyword>
<dbReference type="SUPFAM" id="SSF56112">
    <property type="entry name" value="Protein kinase-like (PK-like)"/>
    <property type="match status" value="1"/>
</dbReference>
<keyword evidence="1" id="KW-1133">Transmembrane helix</keyword>
<dbReference type="InterPro" id="IPR011009">
    <property type="entry name" value="Kinase-like_dom_sf"/>
</dbReference>
<feature type="transmembrane region" description="Helical" evidence="1">
    <location>
        <begin position="151"/>
        <end position="170"/>
    </location>
</feature>
<sequence>MYNKDIVTGRKQLLQYIDVLIADNMEYFGSSLNRLRAFIENNNNQPYSAISIHGDMDIPLVLTHGDLYKFNIMWKKTGKDDETSDELIAFVDYQNAHVGSIGEDLMHLFCTSVSAQTRRAHFDELIDHYYASLTAKLRTTPPFTTAQMKTAFWRFFPFALVMLLPIWRGFSAEKCFHLIGKKNPELKRRMMLEIVKCAVEDWYKHVDETEADHSSSDLLQ</sequence>
<evidence type="ECO:0000256" key="1">
    <source>
        <dbReference type="SAM" id="Phobius"/>
    </source>
</evidence>
<protein>
    <submittedName>
        <fullName evidence="4">CHK kinase-like domain-containing protein</fullName>
    </submittedName>
</protein>
<name>A0A914VKL8_9BILA</name>
<evidence type="ECO:0000313" key="3">
    <source>
        <dbReference type="Proteomes" id="UP000887566"/>
    </source>
</evidence>
<dbReference type="WBParaSite" id="PSAMB.scaffold2090size25535.g16274.t1">
    <property type="protein sequence ID" value="PSAMB.scaffold2090size25535.g16274.t1"/>
    <property type="gene ID" value="PSAMB.scaffold2090size25535.g16274"/>
</dbReference>
<feature type="domain" description="CHK kinase-like" evidence="2">
    <location>
        <begin position="1"/>
        <end position="139"/>
    </location>
</feature>
<proteinExistence type="predicted"/>
<dbReference type="Proteomes" id="UP000887566">
    <property type="component" value="Unplaced"/>
</dbReference>
<dbReference type="Pfam" id="PF07914">
    <property type="entry name" value="DUF1679"/>
    <property type="match status" value="1"/>
</dbReference>
<dbReference type="AlphaFoldDB" id="A0A914VKL8"/>
<accession>A0A914VKL8</accession>
<dbReference type="PANTHER" id="PTHR23020">
    <property type="entry name" value="UNCHARACTERIZED NUCLEAR HORMONE RECEPTOR-RELATED"/>
    <property type="match status" value="1"/>
</dbReference>
<keyword evidence="1" id="KW-0812">Transmembrane</keyword>
<dbReference type="InterPro" id="IPR052961">
    <property type="entry name" value="Oxido-Kinase-like_Enzymes"/>
</dbReference>
<keyword evidence="3" id="KW-1185">Reference proteome</keyword>
<dbReference type="PANTHER" id="PTHR23020:SF12">
    <property type="entry name" value="CHK KINASE-LIKE DOMAIN-CONTAINING PROTEIN"/>
    <property type="match status" value="1"/>
</dbReference>
<dbReference type="SMART" id="SM00587">
    <property type="entry name" value="CHK"/>
    <property type="match status" value="1"/>
</dbReference>
<dbReference type="InterPro" id="IPR015897">
    <property type="entry name" value="CHK_kinase-like"/>
</dbReference>
<dbReference type="InterPro" id="IPR012877">
    <property type="entry name" value="Dhs-27"/>
</dbReference>
<reference evidence="4" key="1">
    <citation type="submission" date="2022-11" db="UniProtKB">
        <authorList>
            <consortium name="WormBaseParasite"/>
        </authorList>
    </citation>
    <scope>IDENTIFICATION</scope>
</reference>
<evidence type="ECO:0000259" key="2">
    <source>
        <dbReference type="SMART" id="SM00587"/>
    </source>
</evidence>
<dbReference type="Gene3D" id="3.90.1200.10">
    <property type="match status" value="1"/>
</dbReference>
<organism evidence="3 4">
    <name type="scientific">Plectus sambesii</name>
    <dbReference type="NCBI Taxonomy" id="2011161"/>
    <lineage>
        <taxon>Eukaryota</taxon>
        <taxon>Metazoa</taxon>
        <taxon>Ecdysozoa</taxon>
        <taxon>Nematoda</taxon>
        <taxon>Chromadorea</taxon>
        <taxon>Plectida</taxon>
        <taxon>Plectina</taxon>
        <taxon>Plectoidea</taxon>
        <taxon>Plectidae</taxon>
        <taxon>Plectus</taxon>
    </lineage>
</organism>
<evidence type="ECO:0000313" key="4">
    <source>
        <dbReference type="WBParaSite" id="PSAMB.scaffold2090size25535.g16274.t1"/>
    </source>
</evidence>